<accession>K1JUU9</accession>
<name>K1JUU9_9BURK</name>
<evidence type="ECO:0008006" key="3">
    <source>
        <dbReference type="Google" id="ProtNLM"/>
    </source>
</evidence>
<dbReference type="PATRIC" id="fig|742823.3.peg.1974"/>
<evidence type="ECO:0000313" key="2">
    <source>
        <dbReference type="Proteomes" id="UP000005835"/>
    </source>
</evidence>
<dbReference type="STRING" id="742823.HMPREF9465_01976"/>
<sequence length="80" mass="8782">MNYSSVVITLGAESRALKALSALEGLEVHHVDEASRRVVAVIEAETTGLEADVFERIRRTEGVIDVSLHAHYFEDEATAE</sequence>
<organism evidence="1 2">
    <name type="scientific">Sutterella wadsworthensis 2_1_59BFAA</name>
    <dbReference type="NCBI Taxonomy" id="742823"/>
    <lineage>
        <taxon>Bacteria</taxon>
        <taxon>Pseudomonadati</taxon>
        <taxon>Pseudomonadota</taxon>
        <taxon>Betaproteobacteria</taxon>
        <taxon>Burkholderiales</taxon>
        <taxon>Sutterellaceae</taxon>
        <taxon>Sutterella</taxon>
    </lineage>
</organism>
<dbReference type="EMBL" id="ADMG01000042">
    <property type="protein sequence ID" value="EKB30448.1"/>
    <property type="molecule type" value="Genomic_DNA"/>
</dbReference>
<protein>
    <recommendedName>
        <fullName evidence="3">Chaperone NapD</fullName>
    </recommendedName>
</protein>
<dbReference type="RefSeq" id="WP_005436628.1">
    <property type="nucleotide sequence ID" value="NZ_JH815519.1"/>
</dbReference>
<reference evidence="1 2" key="1">
    <citation type="submission" date="2012-05" db="EMBL/GenBank/DDBJ databases">
        <title>The Genome Sequence of Sutterella wadsworthensis 2_1_59BFAA.</title>
        <authorList>
            <consortium name="The Broad Institute Genome Sequencing Platform"/>
            <person name="Earl A."/>
            <person name="Ward D."/>
            <person name="Feldgarden M."/>
            <person name="Gevers D."/>
            <person name="Daigneault M."/>
            <person name="Strauss J."/>
            <person name="Allen-Vercoe E."/>
            <person name="Walker B."/>
            <person name="Young S.K."/>
            <person name="Zeng Q."/>
            <person name="Gargeya S."/>
            <person name="Fitzgerald M."/>
            <person name="Haas B."/>
            <person name="Abouelleil A."/>
            <person name="Alvarado L."/>
            <person name="Arachchi H.M."/>
            <person name="Berlin A.M."/>
            <person name="Chapman S.B."/>
            <person name="Goldberg J."/>
            <person name="Griggs A."/>
            <person name="Gujja S."/>
            <person name="Hansen M."/>
            <person name="Howarth C."/>
            <person name="Imamovic A."/>
            <person name="Larimer J."/>
            <person name="McCowen C."/>
            <person name="Montmayeur A."/>
            <person name="Murphy C."/>
            <person name="Neiman D."/>
            <person name="Pearson M."/>
            <person name="Priest M."/>
            <person name="Roberts A."/>
            <person name="Saif S."/>
            <person name="Shea T."/>
            <person name="Sisk P."/>
            <person name="Sykes S."/>
            <person name="Wortman J."/>
            <person name="Nusbaum C."/>
            <person name="Birren B."/>
        </authorList>
    </citation>
    <scope>NUCLEOTIDE SEQUENCE [LARGE SCALE GENOMIC DNA]</scope>
    <source>
        <strain evidence="1 2">2_1_59BFAA</strain>
    </source>
</reference>
<dbReference type="AlphaFoldDB" id="K1JUU9"/>
<comment type="caution">
    <text evidence="1">The sequence shown here is derived from an EMBL/GenBank/DDBJ whole genome shotgun (WGS) entry which is preliminary data.</text>
</comment>
<proteinExistence type="predicted"/>
<dbReference type="HOGENOM" id="CLU_155794_4_3_4"/>
<dbReference type="Gene3D" id="3.30.70.920">
    <property type="match status" value="1"/>
</dbReference>
<dbReference type="InterPro" id="IPR005623">
    <property type="entry name" value="Chaperone_NapD_NO3_reduct"/>
</dbReference>
<gene>
    <name evidence="1" type="ORF">HMPREF9465_01976</name>
</gene>
<keyword evidence="2" id="KW-1185">Reference proteome</keyword>
<evidence type="ECO:0000313" key="1">
    <source>
        <dbReference type="EMBL" id="EKB30448.1"/>
    </source>
</evidence>
<dbReference type="Proteomes" id="UP000005835">
    <property type="component" value="Unassembled WGS sequence"/>
</dbReference>
<dbReference type="Pfam" id="PF03927">
    <property type="entry name" value="NapD"/>
    <property type="match status" value="1"/>
</dbReference>